<dbReference type="RefSeq" id="WP_270680260.1">
    <property type="nucleotide sequence ID" value="NZ_JAQFWP010000059.1"/>
</dbReference>
<proteinExistence type="predicted"/>
<keyword evidence="3" id="KW-1185">Reference proteome</keyword>
<evidence type="ECO:0000313" key="3">
    <source>
        <dbReference type="Proteomes" id="UP001165685"/>
    </source>
</evidence>
<name>A0ABT4TSH1_9ACTN</name>
<dbReference type="InterPro" id="IPR032710">
    <property type="entry name" value="NTF2-like_dom_sf"/>
</dbReference>
<evidence type="ECO:0000313" key="2">
    <source>
        <dbReference type="EMBL" id="MDA2807633.1"/>
    </source>
</evidence>
<dbReference type="SUPFAM" id="SSF54427">
    <property type="entry name" value="NTF2-like"/>
    <property type="match status" value="1"/>
</dbReference>
<dbReference type="EMBL" id="JAQFWP010000059">
    <property type="protein sequence ID" value="MDA2807633.1"/>
    <property type="molecule type" value="Genomic_DNA"/>
</dbReference>
<reference evidence="2" key="1">
    <citation type="submission" date="2023-01" db="EMBL/GenBank/DDBJ databases">
        <title>Draft genome sequence of Nocardiopsis sp. LSu2-4 isolated from halophytes.</title>
        <authorList>
            <person name="Duangmal K."/>
            <person name="Chantavorakit T."/>
        </authorList>
    </citation>
    <scope>NUCLEOTIDE SEQUENCE</scope>
    <source>
        <strain evidence="2">LSu2-4</strain>
    </source>
</reference>
<dbReference type="Gene3D" id="3.10.450.50">
    <property type="match status" value="1"/>
</dbReference>
<dbReference type="InterPro" id="IPR037401">
    <property type="entry name" value="SnoaL-like"/>
</dbReference>
<evidence type="ECO:0000259" key="1">
    <source>
        <dbReference type="Pfam" id="PF12680"/>
    </source>
</evidence>
<gene>
    <name evidence="2" type="ORF">O4U47_24195</name>
</gene>
<protein>
    <submittedName>
        <fullName evidence="2">Nuclear transport factor 2 family protein</fullName>
    </submittedName>
</protein>
<accession>A0ABT4TSH1</accession>
<organism evidence="2 3">
    <name type="scientific">Nocardiopsis suaedae</name>
    <dbReference type="NCBI Taxonomy" id="3018444"/>
    <lineage>
        <taxon>Bacteria</taxon>
        <taxon>Bacillati</taxon>
        <taxon>Actinomycetota</taxon>
        <taxon>Actinomycetes</taxon>
        <taxon>Streptosporangiales</taxon>
        <taxon>Nocardiopsidaceae</taxon>
        <taxon>Nocardiopsis</taxon>
    </lineage>
</organism>
<feature type="domain" description="SnoaL-like" evidence="1">
    <location>
        <begin position="15"/>
        <end position="125"/>
    </location>
</feature>
<dbReference type="Pfam" id="PF12680">
    <property type="entry name" value="SnoaL_2"/>
    <property type="match status" value="1"/>
</dbReference>
<dbReference type="Proteomes" id="UP001165685">
    <property type="component" value="Unassembled WGS sequence"/>
</dbReference>
<sequence>MTDPAHGGGPLDVLERMLPLLRDKDLDALADLYTEDAVHELPFAPPGAPRRIEGRERIREYFSSTLAHVPLEFHAFHPVAVNPAADPQVVVAEYDAEGVAAPTGRRFTVRYLWVLRVVDGRIAEWRDYWNPSQILDLQG</sequence>
<comment type="caution">
    <text evidence="2">The sequence shown here is derived from an EMBL/GenBank/DDBJ whole genome shotgun (WGS) entry which is preliminary data.</text>
</comment>
<dbReference type="CDD" id="cd00531">
    <property type="entry name" value="NTF2_like"/>
    <property type="match status" value="1"/>
</dbReference>